<dbReference type="GO" id="GO:0016887">
    <property type="term" value="F:ATP hydrolysis activity"/>
    <property type="evidence" value="ECO:0007669"/>
    <property type="project" value="InterPro"/>
</dbReference>
<protein>
    <submittedName>
        <fullName evidence="9">Peptide/nickel transport system ATP-binding protein</fullName>
    </submittedName>
</protein>
<keyword evidence="7" id="KW-0472">Membrane</keyword>
<dbReference type="AlphaFoldDB" id="A0A328ZI46"/>
<evidence type="ECO:0000256" key="1">
    <source>
        <dbReference type="ARBA" id="ARBA00004417"/>
    </source>
</evidence>
<keyword evidence="3" id="KW-0813">Transport</keyword>
<keyword evidence="4" id="KW-1003">Cell membrane</keyword>
<dbReference type="NCBIfam" id="TIGR01727">
    <property type="entry name" value="oligo_HPY"/>
    <property type="match status" value="1"/>
</dbReference>
<dbReference type="GO" id="GO:0015833">
    <property type="term" value="P:peptide transport"/>
    <property type="evidence" value="ECO:0007669"/>
    <property type="project" value="InterPro"/>
</dbReference>
<comment type="subcellular location">
    <subcellularLocation>
        <location evidence="1">Cell inner membrane</location>
        <topology evidence="1">Peripheral membrane protein</topology>
    </subcellularLocation>
</comment>
<evidence type="ECO:0000256" key="7">
    <source>
        <dbReference type="ARBA" id="ARBA00023136"/>
    </source>
</evidence>
<name>A0A328ZI46_9BURK</name>
<dbReference type="CDD" id="cd03257">
    <property type="entry name" value="ABC_NikE_OppD_transporters"/>
    <property type="match status" value="1"/>
</dbReference>
<dbReference type="InterPro" id="IPR017871">
    <property type="entry name" value="ABC_transporter-like_CS"/>
</dbReference>
<accession>A0A328ZI46</accession>
<evidence type="ECO:0000313" key="9">
    <source>
        <dbReference type="EMBL" id="RAR85244.1"/>
    </source>
</evidence>
<dbReference type="PROSITE" id="PS50893">
    <property type="entry name" value="ABC_TRANSPORTER_2"/>
    <property type="match status" value="1"/>
</dbReference>
<keyword evidence="5" id="KW-0547">Nucleotide-binding</keyword>
<evidence type="ECO:0000256" key="2">
    <source>
        <dbReference type="ARBA" id="ARBA00005417"/>
    </source>
</evidence>
<comment type="caution">
    <text evidence="9">The sequence shown here is derived from an EMBL/GenBank/DDBJ whole genome shotgun (WGS) entry which is preliminary data.</text>
</comment>
<dbReference type="PROSITE" id="PS00211">
    <property type="entry name" value="ABC_TRANSPORTER_1"/>
    <property type="match status" value="1"/>
</dbReference>
<dbReference type="Proteomes" id="UP000248856">
    <property type="component" value="Unassembled WGS sequence"/>
</dbReference>
<evidence type="ECO:0000259" key="8">
    <source>
        <dbReference type="PROSITE" id="PS50893"/>
    </source>
</evidence>
<dbReference type="GO" id="GO:0005886">
    <property type="term" value="C:plasma membrane"/>
    <property type="evidence" value="ECO:0007669"/>
    <property type="project" value="UniProtKB-SubCell"/>
</dbReference>
<dbReference type="RefSeq" id="WP_111876144.1">
    <property type="nucleotide sequence ID" value="NZ_CBCSGC010000017.1"/>
</dbReference>
<dbReference type="Pfam" id="PF00005">
    <property type="entry name" value="ABC_tran"/>
    <property type="match status" value="1"/>
</dbReference>
<reference evidence="9 10" key="1">
    <citation type="submission" date="2018-06" db="EMBL/GenBank/DDBJ databases">
        <title>Genomic Encyclopedia of Archaeal and Bacterial Type Strains, Phase II (KMG-II): from individual species to whole genera.</title>
        <authorList>
            <person name="Goeker M."/>
        </authorList>
    </citation>
    <scope>NUCLEOTIDE SEQUENCE [LARGE SCALE GENOMIC DNA]</scope>
    <source>
        <strain evidence="9 10">CFPB 3232</strain>
    </source>
</reference>
<dbReference type="GO" id="GO:0055085">
    <property type="term" value="P:transmembrane transport"/>
    <property type="evidence" value="ECO:0007669"/>
    <property type="project" value="UniProtKB-ARBA"/>
</dbReference>
<dbReference type="InterPro" id="IPR027417">
    <property type="entry name" value="P-loop_NTPase"/>
</dbReference>
<feature type="domain" description="ABC transporter" evidence="8">
    <location>
        <begin position="11"/>
        <end position="259"/>
    </location>
</feature>
<proteinExistence type="inferred from homology"/>
<dbReference type="SUPFAM" id="SSF52540">
    <property type="entry name" value="P-loop containing nucleoside triphosphate hydrolases"/>
    <property type="match status" value="1"/>
</dbReference>
<dbReference type="EMBL" id="QLTA01000006">
    <property type="protein sequence ID" value="RAR85244.1"/>
    <property type="molecule type" value="Genomic_DNA"/>
</dbReference>
<evidence type="ECO:0000256" key="3">
    <source>
        <dbReference type="ARBA" id="ARBA00022448"/>
    </source>
</evidence>
<dbReference type="Pfam" id="PF08352">
    <property type="entry name" value="oligo_HPY"/>
    <property type="match status" value="1"/>
</dbReference>
<dbReference type="SMART" id="SM00382">
    <property type="entry name" value="AAA"/>
    <property type="match status" value="1"/>
</dbReference>
<dbReference type="OrthoDB" id="9802772at2"/>
<gene>
    <name evidence="9" type="ORF">AX018_100622</name>
</gene>
<keyword evidence="6 9" id="KW-0067">ATP-binding</keyword>
<evidence type="ECO:0000256" key="4">
    <source>
        <dbReference type="ARBA" id="ARBA00022475"/>
    </source>
</evidence>
<sequence length="328" mass="35485">MTSTTTPTLSVRNLRTWFHTRAGLVRAVDDVSFDVHPGEILGLVGESGSGKSITGFSILGLIDPPGRIDGGQILFKGTDLATLSREELRQLRGNRIAMIFQDPMMTLNPVFRIESQMVETVLSHERCSRKAAWDRARDTLAAVGIPSPAERMKAYPHQLSGGMRQRVAIAIAMLHKPDLIIADEPTTALDVTIQAQILAEMQKLCAETGTAMVWVSHDLAVVAGLADRVCVMYAGRVVESGGTDDILDRPRHPYTIGLIGSVPSNDRAGDRLYQIPGMAPSPLALPPGCAFNPRCGHASERCRAEQPPLDTGGGRSYRCFHPQTGALL</sequence>
<organism evidence="9 10">
    <name type="scientific">Paracidovorax anthurii</name>
    <dbReference type="NCBI Taxonomy" id="78229"/>
    <lineage>
        <taxon>Bacteria</taxon>
        <taxon>Pseudomonadati</taxon>
        <taxon>Pseudomonadota</taxon>
        <taxon>Betaproteobacteria</taxon>
        <taxon>Burkholderiales</taxon>
        <taxon>Comamonadaceae</taxon>
        <taxon>Paracidovorax</taxon>
    </lineage>
</organism>
<evidence type="ECO:0000256" key="5">
    <source>
        <dbReference type="ARBA" id="ARBA00022741"/>
    </source>
</evidence>
<evidence type="ECO:0000313" key="10">
    <source>
        <dbReference type="Proteomes" id="UP000248856"/>
    </source>
</evidence>
<dbReference type="InterPro" id="IPR003439">
    <property type="entry name" value="ABC_transporter-like_ATP-bd"/>
</dbReference>
<dbReference type="FunFam" id="3.40.50.300:FF:000016">
    <property type="entry name" value="Oligopeptide ABC transporter ATP-binding component"/>
    <property type="match status" value="1"/>
</dbReference>
<dbReference type="InterPro" id="IPR013563">
    <property type="entry name" value="Oligopep_ABC_C"/>
</dbReference>
<dbReference type="PANTHER" id="PTHR43297">
    <property type="entry name" value="OLIGOPEPTIDE TRANSPORT ATP-BINDING PROTEIN APPD"/>
    <property type="match status" value="1"/>
</dbReference>
<dbReference type="PANTHER" id="PTHR43297:SF2">
    <property type="entry name" value="DIPEPTIDE TRANSPORT ATP-BINDING PROTEIN DPPD"/>
    <property type="match status" value="1"/>
</dbReference>
<dbReference type="Gene3D" id="3.40.50.300">
    <property type="entry name" value="P-loop containing nucleotide triphosphate hydrolases"/>
    <property type="match status" value="1"/>
</dbReference>
<keyword evidence="10" id="KW-1185">Reference proteome</keyword>
<comment type="similarity">
    <text evidence="2">Belongs to the ABC transporter superfamily.</text>
</comment>
<evidence type="ECO:0000256" key="6">
    <source>
        <dbReference type="ARBA" id="ARBA00022840"/>
    </source>
</evidence>
<dbReference type="InterPro" id="IPR050388">
    <property type="entry name" value="ABC_Ni/Peptide_Import"/>
</dbReference>
<dbReference type="GO" id="GO:0005524">
    <property type="term" value="F:ATP binding"/>
    <property type="evidence" value="ECO:0007669"/>
    <property type="project" value="UniProtKB-KW"/>
</dbReference>
<dbReference type="InterPro" id="IPR003593">
    <property type="entry name" value="AAA+_ATPase"/>
</dbReference>